<keyword evidence="6" id="KW-0255">Endonuclease</keyword>
<feature type="domain" description="Type I restriction modification DNA specificity" evidence="5">
    <location>
        <begin position="17"/>
        <end position="176"/>
    </location>
</feature>
<evidence type="ECO:0000256" key="3">
    <source>
        <dbReference type="ARBA" id="ARBA00023125"/>
    </source>
</evidence>
<dbReference type="InterPro" id="IPR044946">
    <property type="entry name" value="Restrct_endonuc_typeI_TRD_sf"/>
</dbReference>
<dbReference type="EMBL" id="VFSY01000029">
    <property type="protein sequence ID" value="TPI01189.1"/>
    <property type="molecule type" value="Genomic_DNA"/>
</dbReference>
<evidence type="ECO:0000313" key="7">
    <source>
        <dbReference type="Proteomes" id="UP000317904"/>
    </source>
</evidence>
<proteinExistence type="inferred from homology"/>
<organism evidence="6 7">
    <name type="scientific">Mycoplasma struthionis</name>
    <dbReference type="NCBI Taxonomy" id="538220"/>
    <lineage>
        <taxon>Bacteria</taxon>
        <taxon>Bacillati</taxon>
        <taxon>Mycoplasmatota</taxon>
        <taxon>Mollicutes</taxon>
        <taxon>Mycoplasmataceae</taxon>
        <taxon>Mycoplasma</taxon>
    </lineage>
</organism>
<evidence type="ECO:0000313" key="6">
    <source>
        <dbReference type="EMBL" id="TPI01189.1"/>
    </source>
</evidence>
<dbReference type="SUPFAM" id="SSF116734">
    <property type="entry name" value="DNA methylase specificity domain"/>
    <property type="match status" value="2"/>
</dbReference>
<sequence length="393" mass="45319">MLLDFKDKKEAASNPVSFKIKDICLISRGVVISKKIIFENQGIYPVYSSQTVNDGILGYINKFSHEGEYITWTTDGAYAGSVFYRNGKFNITNVCGILEVKDKNLVNVKYLSYVLSKNAKKYVNTGMGNPKLMSNTMSEIEVLIPDIKTQEKIVYILENFEKICEDLIIGLPAEIEGRKKQFEYYRDLLINFSQEREREREDYSIEEIKLIQFAFGFLTIKLQNIIYINIGKQLNKDKLLPLGAYAVINGGVEPSGYWNNFNYTKDKITISQGGASAGFVSWQDKNFWAGAHCYIVFDKNKLINYKYLYHFLKNKENFLMNNQHGAGIPALSKEIIYDIEIDLPTLEKQNEIVSILDKFETLCNDLNKGLPAEIAYRKQQYDYYLNLLLKFEK</sequence>
<reference evidence="6 7" key="1">
    <citation type="submission" date="2019-06" db="EMBL/GenBank/DDBJ databases">
        <title>A comparative genomics study of ostrich specific Mycoplasmas.</title>
        <authorList>
            <person name="Botes A."/>
            <person name="Nel T."/>
        </authorList>
    </citation>
    <scope>NUCLEOTIDE SEQUENCE [LARGE SCALE GENOMIC DNA]</scope>
    <source>
        <strain evidence="6 7">Ms01</strain>
    </source>
</reference>
<dbReference type="Proteomes" id="UP000317904">
    <property type="component" value="Unassembled WGS sequence"/>
</dbReference>
<keyword evidence="6" id="KW-0540">Nuclease</keyword>
<name>A0A502M3E7_9MOLU</name>
<comment type="subunit">
    <text evidence="4">The methyltransferase is composed of M and S polypeptides.</text>
</comment>
<comment type="caution">
    <text evidence="6">The sequence shown here is derived from an EMBL/GenBank/DDBJ whole genome shotgun (WGS) entry which is preliminary data.</text>
</comment>
<dbReference type="Gene3D" id="3.90.220.20">
    <property type="entry name" value="DNA methylase specificity domains"/>
    <property type="match status" value="2"/>
</dbReference>
<dbReference type="InterPro" id="IPR051212">
    <property type="entry name" value="Type-I_RE_S_subunit"/>
</dbReference>
<keyword evidence="2" id="KW-0680">Restriction system</keyword>
<dbReference type="InterPro" id="IPR000055">
    <property type="entry name" value="Restrct_endonuc_typeI_TRD"/>
</dbReference>
<keyword evidence="3" id="KW-0238">DNA-binding</keyword>
<dbReference type="PANTHER" id="PTHR43140:SF1">
    <property type="entry name" value="TYPE I RESTRICTION ENZYME ECOKI SPECIFICITY SUBUNIT"/>
    <property type="match status" value="1"/>
</dbReference>
<protein>
    <submittedName>
        <fullName evidence="6">Restriction endonuclease subunit S</fullName>
    </submittedName>
</protein>
<keyword evidence="6" id="KW-0378">Hydrolase</keyword>
<evidence type="ECO:0000256" key="1">
    <source>
        <dbReference type="ARBA" id="ARBA00010923"/>
    </source>
</evidence>
<accession>A0A502M3E7</accession>
<dbReference type="CDD" id="cd17291">
    <property type="entry name" value="RMtype1_S_MgeORF438P-TRD-CR_like"/>
    <property type="match status" value="1"/>
</dbReference>
<dbReference type="GO" id="GO:0009307">
    <property type="term" value="P:DNA restriction-modification system"/>
    <property type="evidence" value="ECO:0007669"/>
    <property type="project" value="UniProtKB-KW"/>
</dbReference>
<dbReference type="GO" id="GO:0003677">
    <property type="term" value="F:DNA binding"/>
    <property type="evidence" value="ECO:0007669"/>
    <property type="project" value="UniProtKB-KW"/>
</dbReference>
<evidence type="ECO:0000259" key="5">
    <source>
        <dbReference type="Pfam" id="PF01420"/>
    </source>
</evidence>
<dbReference type="CDD" id="cd17255">
    <property type="entry name" value="RMtype1_S_Fco49512ORF2615P-TRD2-CR2_like"/>
    <property type="match status" value="1"/>
</dbReference>
<dbReference type="Pfam" id="PF01420">
    <property type="entry name" value="Methylase_S"/>
    <property type="match status" value="2"/>
</dbReference>
<feature type="domain" description="Type I restriction modification DNA specificity" evidence="5">
    <location>
        <begin position="220"/>
        <end position="374"/>
    </location>
</feature>
<comment type="similarity">
    <text evidence="1">Belongs to the type-I restriction system S methylase family.</text>
</comment>
<dbReference type="AlphaFoldDB" id="A0A502M3E7"/>
<dbReference type="PANTHER" id="PTHR43140">
    <property type="entry name" value="TYPE-1 RESTRICTION ENZYME ECOKI SPECIFICITY PROTEIN"/>
    <property type="match status" value="1"/>
</dbReference>
<gene>
    <name evidence="6" type="ORF">FJM01_03115</name>
</gene>
<evidence type="ECO:0000256" key="2">
    <source>
        <dbReference type="ARBA" id="ARBA00022747"/>
    </source>
</evidence>
<dbReference type="GO" id="GO:0004519">
    <property type="term" value="F:endonuclease activity"/>
    <property type="evidence" value="ECO:0007669"/>
    <property type="project" value="UniProtKB-KW"/>
</dbReference>
<evidence type="ECO:0000256" key="4">
    <source>
        <dbReference type="ARBA" id="ARBA00038652"/>
    </source>
</evidence>